<comment type="caution">
    <text evidence="1">The sequence shown here is derived from an EMBL/GenBank/DDBJ whole genome shotgun (WGS) entry which is preliminary data.</text>
</comment>
<evidence type="ECO:0000313" key="2">
    <source>
        <dbReference type="Proteomes" id="UP000499080"/>
    </source>
</evidence>
<reference evidence="1 2" key="1">
    <citation type="journal article" date="2019" name="Sci. Rep.">
        <title>Orb-weaving spider Araneus ventricosus genome elucidates the spidroin gene catalogue.</title>
        <authorList>
            <person name="Kono N."/>
            <person name="Nakamura H."/>
            <person name="Ohtoshi R."/>
            <person name="Moran D.A.P."/>
            <person name="Shinohara A."/>
            <person name="Yoshida Y."/>
            <person name="Fujiwara M."/>
            <person name="Mori M."/>
            <person name="Tomita M."/>
            <person name="Arakawa K."/>
        </authorList>
    </citation>
    <scope>NUCLEOTIDE SEQUENCE [LARGE SCALE GENOMIC DNA]</scope>
</reference>
<evidence type="ECO:0000313" key="1">
    <source>
        <dbReference type="EMBL" id="GBM22131.1"/>
    </source>
</evidence>
<evidence type="ECO:0008006" key="3">
    <source>
        <dbReference type="Google" id="ProtNLM"/>
    </source>
</evidence>
<gene>
    <name evidence="1" type="ORF">AVEN_266490_1</name>
</gene>
<name>A0A4Y2DZF9_ARAVE</name>
<dbReference type="EMBL" id="BGPR01000474">
    <property type="protein sequence ID" value="GBM22131.1"/>
    <property type="molecule type" value="Genomic_DNA"/>
</dbReference>
<protein>
    <recommendedName>
        <fullName evidence="3">DUF4817 domain-containing protein</fullName>
    </recommendedName>
</protein>
<dbReference type="AlphaFoldDB" id="A0A4Y2DZF9"/>
<proteinExistence type="predicted"/>
<sequence>MLSAECSYWRYLLDPCWDGRSIKHVLIGRKIIFTMPLEKKEPALLMKLFYQNGSNLSTALREYRLLKGLRKGSMSRQALKKITKFEETRELGVLLSCRHEKNPEQGSLKQTSRRKEGNGYKINRNIWQTKRTSLGEEFVFNRSTKRNETSAGSICAK</sequence>
<dbReference type="Proteomes" id="UP000499080">
    <property type="component" value="Unassembled WGS sequence"/>
</dbReference>
<organism evidence="1 2">
    <name type="scientific">Araneus ventricosus</name>
    <name type="common">Orbweaver spider</name>
    <name type="synonym">Epeira ventricosa</name>
    <dbReference type="NCBI Taxonomy" id="182803"/>
    <lineage>
        <taxon>Eukaryota</taxon>
        <taxon>Metazoa</taxon>
        <taxon>Ecdysozoa</taxon>
        <taxon>Arthropoda</taxon>
        <taxon>Chelicerata</taxon>
        <taxon>Arachnida</taxon>
        <taxon>Araneae</taxon>
        <taxon>Araneomorphae</taxon>
        <taxon>Entelegynae</taxon>
        <taxon>Araneoidea</taxon>
        <taxon>Araneidae</taxon>
        <taxon>Araneus</taxon>
    </lineage>
</organism>
<keyword evidence="2" id="KW-1185">Reference proteome</keyword>
<accession>A0A4Y2DZF9</accession>